<dbReference type="EMBL" id="CP016440">
    <property type="protein sequence ID" value="ANY14435.1"/>
    <property type="molecule type" value="Genomic_DNA"/>
</dbReference>
<accession>A0A0M7EEB4</accession>
<keyword evidence="6" id="KW-1185">Reference proteome</keyword>
<evidence type="ECO:0000313" key="3">
    <source>
        <dbReference type="EMBL" id="ANY14435.1"/>
    </source>
</evidence>
<keyword evidence="2" id="KW-0732">Signal</keyword>
<dbReference type="SUPFAM" id="SSF53850">
    <property type="entry name" value="Periplasmic binding protein-like II"/>
    <property type="match status" value="1"/>
</dbReference>
<evidence type="ECO:0000313" key="6">
    <source>
        <dbReference type="Proteomes" id="UP000092950"/>
    </source>
</evidence>
<dbReference type="PIRSF" id="PIRSF017082">
    <property type="entry name" value="YflP"/>
    <property type="match status" value="1"/>
</dbReference>
<name>A0A0J6BY40_9BORD</name>
<reference evidence="4 5" key="1">
    <citation type="submission" date="2015-09" db="EMBL/GenBank/DDBJ databases">
        <authorList>
            <person name="Jackson K.R."/>
            <person name="Lunt B.L."/>
            <person name="Fisher J.N.B."/>
            <person name="Gardner A.V."/>
            <person name="Bailey M.E."/>
            <person name="Deus L.M."/>
            <person name="Earl A.S."/>
            <person name="Gibby P.D."/>
            <person name="Hartmann K.A."/>
            <person name="Liu J.E."/>
            <person name="Manci A.M."/>
            <person name="Nielsen D.A."/>
            <person name="Solomon M.B."/>
            <person name="Breakwell D.P."/>
            <person name="Burnett S.H."/>
            <person name="Grose J.H."/>
        </authorList>
    </citation>
    <scope>NUCLEOTIDE SEQUENCE [LARGE SCALE GENOMIC DNA]</scope>
    <source>
        <strain evidence="4 5">2789STDY5608636</strain>
    </source>
</reference>
<dbReference type="InterPro" id="IPR005064">
    <property type="entry name" value="BUG"/>
</dbReference>
<sequence length="331" mass="33941">MTVRFGGKQRPLAALLIGLTASLAVPHPASADTSWPTKPVKLVIPFSAGGASDAAGRMLANELTQRLGQTVIAENMPGGGTAIAAASVARATPDGYTLLLAPTGQLTILPAVESKLQYDPVKSFLPVALVASSAYIVSVAAGSQIQSFGDLVAQAKKKQLSYSSCGPASVCNVTGELLNTLAGINLMHIPFQGSSPAILSVLGGHVDVAVDTEAVQVPQVQAGKLRPLVITAERRSPVLPNVPTAAEVGLPDFTSSYWVGVVVPAGTPPAIVQKLNGAINDSVKSAKMQASLGEIGMVPLGGSPAHFSDVVASDLKKWTAIVDRTGMKNKN</sequence>
<dbReference type="InterPro" id="IPR042100">
    <property type="entry name" value="Bug_dom1"/>
</dbReference>
<keyword evidence="4" id="KW-0456">Lyase</keyword>
<accession>A0A0J6BY40</accession>
<protein>
    <submittedName>
        <fullName evidence="4">Argininosuccinate lyase</fullName>
    </submittedName>
</protein>
<feature type="signal peptide" evidence="2">
    <location>
        <begin position="1"/>
        <end position="31"/>
    </location>
</feature>
<dbReference type="KEGG" id="bpdz:BBN53_00145"/>
<proteinExistence type="inferred from homology"/>
<evidence type="ECO:0000256" key="1">
    <source>
        <dbReference type="ARBA" id="ARBA00006987"/>
    </source>
</evidence>
<reference evidence="3 6" key="2">
    <citation type="submission" date="2016-07" db="EMBL/GenBank/DDBJ databases">
        <title>Complete genome sequences of Bordetella pseudohinzii.</title>
        <authorList>
            <person name="Spilker T."/>
            <person name="Darrah R."/>
            <person name="LiPuma J.J."/>
        </authorList>
    </citation>
    <scope>NUCLEOTIDE SEQUENCE [LARGE SCALE GENOMIC DNA]</scope>
    <source>
        <strain evidence="3 6">HI4681</strain>
    </source>
</reference>
<dbReference type="EMBL" id="CYTV01000003">
    <property type="protein sequence ID" value="CUI65429.1"/>
    <property type="molecule type" value="Genomic_DNA"/>
</dbReference>
<dbReference type="Gene3D" id="3.40.190.150">
    <property type="entry name" value="Bordetella uptake gene, domain 1"/>
    <property type="match status" value="1"/>
</dbReference>
<dbReference type="RefSeq" id="WP_048025884.1">
    <property type="nucleotide sequence ID" value="NZ_CAJGUP010000223.1"/>
</dbReference>
<dbReference type="AlphaFoldDB" id="A0A0J6BY40"/>
<dbReference type="Proteomes" id="UP000053096">
    <property type="component" value="Unassembled WGS sequence"/>
</dbReference>
<gene>
    <name evidence="3" type="ORF">BBN53_00145</name>
    <name evidence="4" type="ORF">ERS370011_01624</name>
</gene>
<evidence type="ECO:0000313" key="4">
    <source>
        <dbReference type="EMBL" id="CUI65429.1"/>
    </source>
</evidence>
<dbReference type="Gene3D" id="3.40.190.10">
    <property type="entry name" value="Periplasmic binding protein-like II"/>
    <property type="match status" value="1"/>
</dbReference>
<evidence type="ECO:0000313" key="5">
    <source>
        <dbReference type="Proteomes" id="UP000053096"/>
    </source>
</evidence>
<organism evidence="4 5">
    <name type="scientific">Bordetella pseudohinzii</name>
    <dbReference type="NCBI Taxonomy" id="1331258"/>
    <lineage>
        <taxon>Bacteria</taxon>
        <taxon>Pseudomonadati</taxon>
        <taxon>Pseudomonadota</taxon>
        <taxon>Betaproteobacteria</taxon>
        <taxon>Burkholderiales</taxon>
        <taxon>Alcaligenaceae</taxon>
        <taxon>Bordetella</taxon>
    </lineage>
</organism>
<dbReference type="Proteomes" id="UP000092950">
    <property type="component" value="Chromosome"/>
</dbReference>
<comment type="similarity">
    <text evidence="1">Belongs to the UPF0065 (bug) family.</text>
</comment>
<dbReference type="GO" id="GO:0016829">
    <property type="term" value="F:lyase activity"/>
    <property type="evidence" value="ECO:0007669"/>
    <property type="project" value="UniProtKB-KW"/>
</dbReference>
<dbReference type="PANTHER" id="PTHR42928:SF5">
    <property type="entry name" value="BLR1237 PROTEIN"/>
    <property type="match status" value="1"/>
</dbReference>
<dbReference type="Pfam" id="PF03401">
    <property type="entry name" value="TctC"/>
    <property type="match status" value="1"/>
</dbReference>
<evidence type="ECO:0000256" key="2">
    <source>
        <dbReference type="SAM" id="SignalP"/>
    </source>
</evidence>
<feature type="chain" id="PRO_5005268195" evidence="2">
    <location>
        <begin position="32"/>
        <end position="331"/>
    </location>
</feature>
<dbReference type="PANTHER" id="PTHR42928">
    <property type="entry name" value="TRICARBOXYLATE-BINDING PROTEIN"/>
    <property type="match status" value="1"/>
</dbReference>